<dbReference type="AlphaFoldDB" id="A0A9D1G8B6"/>
<dbReference type="PROSITE" id="PS51257">
    <property type="entry name" value="PROKAR_LIPOPROTEIN"/>
    <property type="match status" value="1"/>
</dbReference>
<name>A0A9D1G8B6_9FIRM</name>
<evidence type="ECO:0000313" key="2">
    <source>
        <dbReference type="Proteomes" id="UP000886893"/>
    </source>
</evidence>
<accession>A0A9D1G8B6</accession>
<sequence length="521" mass="59279">MKKKIFLFASLAAFVLPLTVGCKKDAKVTAMTTDEAVKIIDGLEDMADSIKNVSSSQYQFIYDETYGEVEFEYEMEKKIYENRVAISTGTGKYTDLVQEMEWNVIEQTFRKTSRAYTIHDETDSGITSLSYKMTREGSRIVELLYSGVDKTVITDLQDLITTDQDGFELTQQGNKRTISYKSETENADDSVLNISVKIVCEVENDTYTLQSYDYLQSLYNDKGDLMVQLDNKYTYTTTSNGTFSATDTLLDEADYVEWYPEMEVTPVEVEGNVSDTELRTVVSDTLNATIEATSTHNNETIIYNAGSNAGMTIVVDYTLRHYTGEDYGTGILYGEGYEMGYLTDVTPEDQRTKIEFVTQSGITEREGSHYSYNIRDYKEASYDEYDNVQYSTSTVSADAPVDLRDSIAYYYLTGSNSVIGRNYVNVDYAAVKDESTGHVTLYMNLAFTQDESNPAVRQHFVVEYDETNRPVMIQYTEMAYTETNMQADTPYYVYIQTIEYNYDETFEPITLLDPADYPVSQ</sequence>
<reference evidence="1" key="1">
    <citation type="submission" date="2020-10" db="EMBL/GenBank/DDBJ databases">
        <authorList>
            <person name="Gilroy R."/>
        </authorList>
    </citation>
    <scope>NUCLEOTIDE SEQUENCE</scope>
    <source>
        <strain evidence="1">14508</strain>
    </source>
</reference>
<gene>
    <name evidence="1" type="ORF">IAD04_02600</name>
</gene>
<protein>
    <submittedName>
        <fullName evidence="1">Uncharacterized protein</fullName>
    </submittedName>
</protein>
<organism evidence="1 2">
    <name type="scientific">Candidatus Caccosoma faecigallinarum</name>
    <dbReference type="NCBI Taxonomy" id="2840720"/>
    <lineage>
        <taxon>Bacteria</taxon>
        <taxon>Bacillati</taxon>
        <taxon>Bacillota</taxon>
        <taxon>Bacillota incertae sedis</taxon>
        <taxon>Candidatus Caccosoma</taxon>
    </lineage>
</organism>
<dbReference type="EMBL" id="DVKI01000082">
    <property type="protein sequence ID" value="HIT17255.1"/>
    <property type="molecule type" value="Genomic_DNA"/>
</dbReference>
<reference evidence="1" key="2">
    <citation type="journal article" date="2021" name="PeerJ">
        <title>Extensive microbial diversity within the chicken gut microbiome revealed by metagenomics and culture.</title>
        <authorList>
            <person name="Gilroy R."/>
            <person name="Ravi A."/>
            <person name="Getino M."/>
            <person name="Pursley I."/>
            <person name="Horton D.L."/>
            <person name="Alikhan N.F."/>
            <person name="Baker D."/>
            <person name="Gharbi K."/>
            <person name="Hall N."/>
            <person name="Watson M."/>
            <person name="Adriaenssens E.M."/>
            <person name="Foster-Nyarko E."/>
            <person name="Jarju S."/>
            <person name="Secka A."/>
            <person name="Antonio M."/>
            <person name="Oren A."/>
            <person name="Chaudhuri R.R."/>
            <person name="La Ragione R."/>
            <person name="Hildebrand F."/>
            <person name="Pallen M.J."/>
        </authorList>
    </citation>
    <scope>NUCLEOTIDE SEQUENCE</scope>
    <source>
        <strain evidence="1">14508</strain>
    </source>
</reference>
<evidence type="ECO:0000313" key="1">
    <source>
        <dbReference type="EMBL" id="HIT17255.1"/>
    </source>
</evidence>
<comment type="caution">
    <text evidence="1">The sequence shown here is derived from an EMBL/GenBank/DDBJ whole genome shotgun (WGS) entry which is preliminary data.</text>
</comment>
<proteinExistence type="predicted"/>
<dbReference type="Proteomes" id="UP000886893">
    <property type="component" value="Unassembled WGS sequence"/>
</dbReference>